<name>A0A8J2NVU0_9HEXA</name>
<feature type="compositionally biased region" description="Acidic residues" evidence="1">
    <location>
        <begin position="125"/>
        <end position="138"/>
    </location>
</feature>
<evidence type="ECO:0000313" key="2">
    <source>
        <dbReference type="EMBL" id="CAG7728358.1"/>
    </source>
</evidence>
<organism evidence="2 3">
    <name type="scientific">Allacma fusca</name>
    <dbReference type="NCBI Taxonomy" id="39272"/>
    <lineage>
        <taxon>Eukaryota</taxon>
        <taxon>Metazoa</taxon>
        <taxon>Ecdysozoa</taxon>
        <taxon>Arthropoda</taxon>
        <taxon>Hexapoda</taxon>
        <taxon>Collembola</taxon>
        <taxon>Symphypleona</taxon>
        <taxon>Sminthuridae</taxon>
        <taxon>Allacma</taxon>
    </lineage>
</organism>
<keyword evidence="3" id="KW-1185">Reference proteome</keyword>
<gene>
    <name evidence="2" type="ORF">AFUS01_LOCUS17144</name>
</gene>
<dbReference type="Proteomes" id="UP000708208">
    <property type="component" value="Unassembled WGS sequence"/>
</dbReference>
<feature type="non-terminal residue" evidence="2">
    <location>
        <position position="1"/>
    </location>
</feature>
<feature type="compositionally biased region" description="Polar residues" evidence="1">
    <location>
        <begin position="109"/>
        <end position="118"/>
    </location>
</feature>
<accession>A0A8J2NVU0</accession>
<evidence type="ECO:0000256" key="1">
    <source>
        <dbReference type="SAM" id="MobiDB-lite"/>
    </source>
</evidence>
<dbReference type="AlphaFoldDB" id="A0A8J2NVU0"/>
<evidence type="ECO:0000313" key="3">
    <source>
        <dbReference type="Proteomes" id="UP000708208"/>
    </source>
</evidence>
<proteinExistence type="predicted"/>
<dbReference type="EMBL" id="CAJVCH010162541">
    <property type="protein sequence ID" value="CAG7728358.1"/>
    <property type="molecule type" value="Genomic_DNA"/>
</dbReference>
<protein>
    <submittedName>
        <fullName evidence="2">Uncharacterized protein</fullName>
    </submittedName>
</protein>
<feature type="region of interest" description="Disordered" evidence="1">
    <location>
        <begin position="107"/>
        <end position="144"/>
    </location>
</feature>
<comment type="caution">
    <text evidence="2">The sequence shown here is derived from an EMBL/GenBank/DDBJ whole genome shotgun (WGS) entry which is preliminary data.</text>
</comment>
<reference evidence="2" key="1">
    <citation type="submission" date="2021-06" db="EMBL/GenBank/DDBJ databases">
        <authorList>
            <person name="Hodson N. C."/>
            <person name="Mongue J. A."/>
            <person name="Jaron S. K."/>
        </authorList>
    </citation>
    <scope>NUCLEOTIDE SEQUENCE</scope>
</reference>
<sequence length="257" mass="27523">KFQELAASETGLAINKIIGRKVNEGQDIAIVEQPQSGTVSVCEIVEEQFDTKDAVQLGHIFTGHSETDKGSVVQRVLGKVDSQGQNINSIGGEEELKQAANIAAKSLKRNVQQGPTINQRKENADENSSDNSSSEDEDINSRDYKKHPLYVLPNGGNTVTSTVFTDKAHCSNRVMVVKAGNGDITGDVIHRQAQVSIDKACYVTKGGPGATGSATGLKNDGFASFKSLQSITTYGVNTLDSDSDPTDICNEEFFTQP</sequence>